<keyword evidence="2" id="KW-1185">Reference proteome</keyword>
<dbReference type="Proteomes" id="UP001221898">
    <property type="component" value="Unassembled WGS sequence"/>
</dbReference>
<evidence type="ECO:0000313" key="2">
    <source>
        <dbReference type="Proteomes" id="UP001221898"/>
    </source>
</evidence>
<evidence type="ECO:0000313" key="1">
    <source>
        <dbReference type="EMBL" id="KAJ8403462.1"/>
    </source>
</evidence>
<reference evidence="1" key="1">
    <citation type="journal article" date="2023" name="Science">
        <title>Genome structures resolve the early diversification of teleost fishes.</title>
        <authorList>
            <person name="Parey E."/>
            <person name="Louis A."/>
            <person name="Montfort J."/>
            <person name="Bouchez O."/>
            <person name="Roques C."/>
            <person name="Iampietro C."/>
            <person name="Lluch J."/>
            <person name="Castinel A."/>
            <person name="Donnadieu C."/>
            <person name="Desvignes T."/>
            <person name="Floi Bucao C."/>
            <person name="Jouanno E."/>
            <person name="Wen M."/>
            <person name="Mejri S."/>
            <person name="Dirks R."/>
            <person name="Jansen H."/>
            <person name="Henkel C."/>
            <person name="Chen W.J."/>
            <person name="Zahm M."/>
            <person name="Cabau C."/>
            <person name="Klopp C."/>
            <person name="Thompson A.W."/>
            <person name="Robinson-Rechavi M."/>
            <person name="Braasch I."/>
            <person name="Lecointre G."/>
            <person name="Bobe J."/>
            <person name="Postlethwait J.H."/>
            <person name="Berthelot C."/>
            <person name="Roest Crollius H."/>
            <person name="Guiguen Y."/>
        </authorList>
    </citation>
    <scope>NUCLEOTIDE SEQUENCE</scope>
    <source>
        <strain evidence="1">NC1722</strain>
    </source>
</reference>
<sequence>MTDNNTAHNQHAVYPGPIKARPDLLPLATGACSPFSGERVTWYPEEEPFTGHLFLRRHSAQRAVFCFPAATRSNSDAGPRTLTLSGAELPLLREGRACKLSQPPVSRHGTAFPLRASD</sequence>
<dbReference type="EMBL" id="JAINUG010000058">
    <property type="protein sequence ID" value="KAJ8403462.1"/>
    <property type="molecule type" value="Genomic_DNA"/>
</dbReference>
<accession>A0AAD7SK10</accession>
<dbReference type="AlphaFoldDB" id="A0AAD7SK10"/>
<organism evidence="1 2">
    <name type="scientific">Aldrovandia affinis</name>
    <dbReference type="NCBI Taxonomy" id="143900"/>
    <lineage>
        <taxon>Eukaryota</taxon>
        <taxon>Metazoa</taxon>
        <taxon>Chordata</taxon>
        <taxon>Craniata</taxon>
        <taxon>Vertebrata</taxon>
        <taxon>Euteleostomi</taxon>
        <taxon>Actinopterygii</taxon>
        <taxon>Neopterygii</taxon>
        <taxon>Teleostei</taxon>
        <taxon>Notacanthiformes</taxon>
        <taxon>Halosauridae</taxon>
        <taxon>Aldrovandia</taxon>
    </lineage>
</organism>
<name>A0AAD7SK10_9TELE</name>
<comment type="caution">
    <text evidence="1">The sequence shown here is derived from an EMBL/GenBank/DDBJ whole genome shotgun (WGS) entry which is preliminary data.</text>
</comment>
<protein>
    <submittedName>
        <fullName evidence="1">Uncharacterized protein</fullName>
    </submittedName>
</protein>
<gene>
    <name evidence="1" type="ORF">AAFF_G00352340</name>
</gene>
<proteinExistence type="predicted"/>